<dbReference type="PIRSF" id="PIRSF006221">
    <property type="entry name" value="Ketosamine-3-kinase"/>
    <property type="match status" value="1"/>
</dbReference>
<proteinExistence type="inferred from homology"/>
<dbReference type="PANTHER" id="PTHR12149:SF8">
    <property type="entry name" value="PROTEIN-RIBULOSAMINE 3-KINASE"/>
    <property type="match status" value="1"/>
</dbReference>
<dbReference type="InterPro" id="IPR011009">
    <property type="entry name" value="Kinase-like_dom_sf"/>
</dbReference>
<organism evidence="2 3">
    <name type="scientific">Fructilactobacillus cliffordii</name>
    <dbReference type="NCBI Taxonomy" id="2940299"/>
    <lineage>
        <taxon>Bacteria</taxon>
        <taxon>Bacillati</taxon>
        <taxon>Bacillota</taxon>
        <taxon>Bacilli</taxon>
        <taxon>Lactobacillales</taxon>
        <taxon>Lactobacillaceae</taxon>
        <taxon>Fructilactobacillus</taxon>
    </lineage>
</organism>
<evidence type="ECO:0000313" key="2">
    <source>
        <dbReference type="EMBL" id="USS89585.1"/>
    </source>
</evidence>
<protein>
    <submittedName>
        <fullName evidence="2">Fructosamine kinase family protein</fullName>
    </submittedName>
</protein>
<dbReference type="InterPro" id="IPR016477">
    <property type="entry name" value="Fructo-/Ketosamine-3-kinase"/>
</dbReference>
<gene>
    <name evidence="2" type="ORF">M3M40_02010</name>
</gene>
<dbReference type="Pfam" id="PF03881">
    <property type="entry name" value="Fructosamin_kin"/>
    <property type="match status" value="1"/>
</dbReference>
<evidence type="ECO:0000256" key="1">
    <source>
        <dbReference type="PIRNR" id="PIRNR006221"/>
    </source>
</evidence>
<accession>A0A9Q9E2B1</accession>
<dbReference type="Proteomes" id="UP001055911">
    <property type="component" value="Chromosome"/>
</dbReference>
<dbReference type="EMBL" id="CP097119">
    <property type="protein sequence ID" value="USS89585.1"/>
    <property type="molecule type" value="Genomic_DNA"/>
</dbReference>
<dbReference type="SUPFAM" id="SSF56112">
    <property type="entry name" value="Protein kinase-like (PK-like)"/>
    <property type="match status" value="1"/>
</dbReference>
<comment type="similarity">
    <text evidence="1">Belongs to the fructosamine kinase family.</text>
</comment>
<dbReference type="AlphaFoldDB" id="A0A9Q9E2B1"/>
<dbReference type="GO" id="GO:0016301">
    <property type="term" value="F:kinase activity"/>
    <property type="evidence" value="ECO:0007669"/>
    <property type="project" value="UniProtKB-UniRule"/>
</dbReference>
<reference evidence="2" key="1">
    <citation type="submission" date="2022-05" db="EMBL/GenBank/DDBJ databases">
        <authorList>
            <person name="Oliphant S.A."/>
            <person name="Watson-Haigh N.S."/>
            <person name="Sumby K.M."/>
            <person name="Gardner J.M."/>
            <person name="Jiranek V."/>
        </authorList>
    </citation>
    <scope>NUCLEOTIDE SEQUENCE</scope>
    <source>
        <strain evidence="2">KI4_B1</strain>
    </source>
</reference>
<name>A0A9Q9E2B1_9LACO</name>
<sequence length="284" mass="32234">MKTLSSEWLAQLPINNIQTVTPVSGGDINEAYEIVTKKDQRYFLKVQPGRGQAFFAHEIEGLNLIGAVARVPQIITSGTIETDGFLLLNWLDIGTGDQLALGKMVAEVHQQHEKRFGLDHDFQLGRFPKNNQWQTSWATFFANQRLQPLADLAQQKGRWNSNRAAALALIIKQMQQYEAEHEITPSLLHGDLWSGNALFNAAHQPVLIDPDVYYGDREFDLGVTTVFGGFTDGFYQGYQQVYPFRPGIEARLIWYRFYYVLMHVVLFGESYGPFLDQICASVLQ</sequence>
<keyword evidence="1 2" id="KW-0418">Kinase</keyword>
<dbReference type="Gene3D" id="3.90.1200.10">
    <property type="match status" value="1"/>
</dbReference>
<dbReference type="RefSeq" id="WP_252767135.1">
    <property type="nucleotide sequence ID" value="NZ_CP097119.1"/>
</dbReference>
<dbReference type="Gene3D" id="3.30.200.20">
    <property type="entry name" value="Phosphorylase Kinase, domain 1"/>
    <property type="match status" value="1"/>
</dbReference>
<evidence type="ECO:0000313" key="3">
    <source>
        <dbReference type="Proteomes" id="UP001055911"/>
    </source>
</evidence>
<keyword evidence="3" id="KW-1185">Reference proteome</keyword>
<dbReference type="PANTHER" id="PTHR12149">
    <property type="entry name" value="FRUCTOSAMINE 3 KINASE-RELATED PROTEIN"/>
    <property type="match status" value="1"/>
</dbReference>
<keyword evidence="1" id="KW-0808">Transferase</keyword>